<evidence type="ECO:0000256" key="3">
    <source>
        <dbReference type="ARBA" id="ARBA00012815"/>
    </source>
</evidence>
<dbReference type="EMBL" id="SJJZ01000002">
    <property type="protein sequence ID" value="TCC08225.1"/>
    <property type="molecule type" value="Genomic_DNA"/>
</dbReference>
<dbReference type="InterPro" id="IPR036621">
    <property type="entry name" value="Anticodon-bd_dom_sf"/>
</dbReference>
<keyword evidence="9" id="KW-0030">Aminoacyl-tRNA synthetase</keyword>
<dbReference type="CDD" id="cd00773">
    <property type="entry name" value="HisRS-like_core"/>
    <property type="match status" value="1"/>
</dbReference>
<evidence type="ECO:0000256" key="4">
    <source>
        <dbReference type="ARBA" id="ARBA00017399"/>
    </source>
</evidence>
<dbReference type="Gene3D" id="3.40.50.800">
    <property type="entry name" value="Anticodon-binding domain"/>
    <property type="match status" value="1"/>
</dbReference>
<feature type="binding site" evidence="12">
    <location>
        <position position="131"/>
    </location>
    <ligand>
        <name>L-histidine</name>
        <dbReference type="ChEBI" id="CHEBI:57595"/>
    </ligand>
</feature>
<evidence type="ECO:0000259" key="14">
    <source>
        <dbReference type="PROSITE" id="PS50862"/>
    </source>
</evidence>
<dbReference type="GO" id="GO:0005737">
    <property type="term" value="C:cytoplasm"/>
    <property type="evidence" value="ECO:0007669"/>
    <property type="project" value="UniProtKB-UniRule"/>
</dbReference>
<evidence type="ECO:0000256" key="7">
    <source>
        <dbReference type="ARBA" id="ARBA00022840"/>
    </source>
</evidence>
<keyword evidence="16" id="KW-1185">Reference proteome</keyword>
<evidence type="ECO:0000256" key="2">
    <source>
        <dbReference type="ARBA" id="ARBA00011738"/>
    </source>
</evidence>
<evidence type="ECO:0000256" key="5">
    <source>
        <dbReference type="ARBA" id="ARBA00022490"/>
    </source>
</evidence>
<dbReference type="AlphaFoldDB" id="A0A4R0HB15"/>
<feature type="binding site" evidence="12">
    <location>
        <position position="127"/>
    </location>
    <ligand>
        <name>L-histidine</name>
        <dbReference type="ChEBI" id="CHEBI:57595"/>
    </ligand>
</feature>
<dbReference type="InterPro" id="IPR041715">
    <property type="entry name" value="HisRS-like_core"/>
</dbReference>
<feature type="binding site" evidence="12">
    <location>
        <begin position="83"/>
        <end position="85"/>
    </location>
    <ligand>
        <name>L-histidine</name>
        <dbReference type="ChEBI" id="CHEBI:57595"/>
    </ligand>
</feature>
<comment type="subunit">
    <text evidence="2">Homodimer.</text>
</comment>
<dbReference type="InterPro" id="IPR006195">
    <property type="entry name" value="aa-tRNA-synth_II"/>
</dbReference>
<evidence type="ECO:0000313" key="16">
    <source>
        <dbReference type="Proteomes" id="UP000292346"/>
    </source>
</evidence>
<dbReference type="Gene3D" id="3.30.930.10">
    <property type="entry name" value="Bira Bifunctional Protein, Domain 2"/>
    <property type="match status" value="1"/>
</dbReference>
<dbReference type="EC" id="6.1.1.21" evidence="3 11"/>
<sequence length="443" mass="48890">MSKVTPLSGFPEFLPNDRIVELQFLDVIRETFELHGFASIETRAVEPVERLSNQGEDADKEIYGVRRLAAGADEDAALGLHFDLTVPFARYVLEHSGKLVFPFRRYQIQKVWRGERPQEGRYREFTQADIDIIDSGELPFHYEVELPLVIADAFRKLPIPPFRIQVNTRQIPEGFYRGLGIEDITGTLRIVDKLDKIGPDKVTDLLTAAGLSAETAKQVLRLAEISSTDASFADQVRALGVQHEILDEGLERLSQIMTAANEHAPGLLVADLKIARGLDYYTGTVYETQLVGDEGYGSICSGGRYDSLASDGKTTYPGVGISIGVSRLVHRLISKGLLTASRRTPTAVLIALNSEDDRAEAMRTAIQLRGRGIAVEVAPAAAKFGKQIKFADRRGIPFVWFSTENGPEVKDIRSGEQLPADAATWTPPAQDLRPSINTQEENS</sequence>
<dbReference type="PIRSF" id="PIRSF001549">
    <property type="entry name" value="His-tRNA_synth"/>
    <property type="match status" value="1"/>
</dbReference>
<dbReference type="OrthoDB" id="9800814at2"/>
<feature type="region of interest" description="Disordered" evidence="13">
    <location>
        <begin position="410"/>
        <end position="443"/>
    </location>
</feature>
<keyword evidence="5" id="KW-0963">Cytoplasm</keyword>
<dbReference type="GO" id="GO:0004821">
    <property type="term" value="F:histidine-tRNA ligase activity"/>
    <property type="evidence" value="ECO:0007669"/>
    <property type="project" value="UniProtKB-UniRule"/>
</dbReference>
<evidence type="ECO:0000256" key="12">
    <source>
        <dbReference type="PIRSR" id="PIRSR001549-1"/>
    </source>
</evidence>
<evidence type="ECO:0000256" key="1">
    <source>
        <dbReference type="ARBA" id="ARBA00008226"/>
    </source>
</evidence>
<dbReference type="SUPFAM" id="SSF52954">
    <property type="entry name" value="Class II aaRS ABD-related"/>
    <property type="match status" value="1"/>
</dbReference>
<comment type="caution">
    <text evidence="15">The sequence shown here is derived from an EMBL/GenBank/DDBJ whole genome shotgun (WGS) entry which is preliminary data.</text>
</comment>
<proteinExistence type="inferred from homology"/>
<evidence type="ECO:0000256" key="10">
    <source>
        <dbReference type="ARBA" id="ARBA00047639"/>
    </source>
</evidence>
<evidence type="ECO:0000256" key="8">
    <source>
        <dbReference type="ARBA" id="ARBA00022917"/>
    </source>
</evidence>
<dbReference type="Pfam" id="PF03129">
    <property type="entry name" value="HGTP_anticodon"/>
    <property type="match status" value="1"/>
</dbReference>
<evidence type="ECO:0000256" key="9">
    <source>
        <dbReference type="ARBA" id="ARBA00023146"/>
    </source>
</evidence>
<feature type="binding site" evidence="12">
    <location>
        <position position="113"/>
    </location>
    <ligand>
        <name>L-histidine</name>
        <dbReference type="ChEBI" id="CHEBI:57595"/>
    </ligand>
</feature>
<evidence type="ECO:0000256" key="13">
    <source>
        <dbReference type="SAM" id="MobiDB-lite"/>
    </source>
</evidence>
<dbReference type="Proteomes" id="UP000292346">
    <property type="component" value="Unassembled WGS sequence"/>
</dbReference>
<dbReference type="InterPro" id="IPR015807">
    <property type="entry name" value="His-tRNA-ligase"/>
</dbReference>
<dbReference type="InterPro" id="IPR004154">
    <property type="entry name" value="Anticodon-bd"/>
</dbReference>
<dbReference type="RefSeq" id="WP_131339446.1">
    <property type="nucleotide sequence ID" value="NZ_SJJZ01000002.1"/>
</dbReference>
<feature type="binding site" evidence="12">
    <location>
        <position position="276"/>
    </location>
    <ligand>
        <name>L-histidine</name>
        <dbReference type="ChEBI" id="CHEBI:57595"/>
    </ligand>
</feature>
<comment type="catalytic activity">
    <reaction evidence="10">
        <text>tRNA(His) + L-histidine + ATP = L-histidyl-tRNA(His) + AMP + diphosphate + H(+)</text>
        <dbReference type="Rhea" id="RHEA:17313"/>
        <dbReference type="Rhea" id="RHEA-COMP:9665"/>
        <dbReference type="Rhea" id="RHEA-COMP:9689"/>
        <dbReference type="ChEBI" id="CHEBI:15378"/>
        <dbReference type="ChEBI" id="CHEBI:30616"/>
        <dbReference type="ChEBI" id="CHEBI:33019"/>
        <dbReference type="ChEBI" id="CHEBI:57595"/>
        <dbReference type="ChEBI" id="CHEBI:78442"/>
        <dbReference type="ChEBI" id="CHEBI:78527"/>
        <dbReference type="ChEBI" id="CHEBI:456215"/>
        <dbReference type="EC" id="6.1.1.21"/>
    </reaction>
</comment>
<dbReference type="PANTHER" id="PTHR11476">
    <property type="entry name" value="HISTIDYL-TRNA SYNTHETASE"/>
    <property type="match status" value="1"/>
</dbReference>
<gene>
    <name evidence="15" type="ORF">E0H45_20180</name>
</gene>
<accession>A0A4R0HB15</accession>
<dbReference type="GO" id="GO:0005524">
    <property type="term" value="F:ATP binding"/>
    <property type="evidence" value="ECO:0007669"/>
    <property type="project" value="UniProtKB-KW"/>
</dbReference>
<dbReference type="PANTHER" id="PTHR11476:SF7">
    <property type="entry name" value="HISTIDINE--TRNA LIGASE"/>
    <property type="match status" value="1"/>
</dbReference>
<reference evidence="15 16" key="1">
    <citation type="submission" date="2019-02" db="EMBL/GenBank/DDBJ databases">
        <title>Kribbella capetownensis sp. nov. and Kribbella speibonae sp. nov., isolated from soil.</title>
        <authorList>
            <person name="Curtis S.M."/>
            <person name="Norton I."/>
            <person name="Everest G.J."/>
            <person name="Meyers P.R."/>
        </authorList>
    </citation>
    <scope>NUCLEOTIDE SEQUENCE [LARGE SCALE GENOMIC DNA]</scope>
    <source>
        <strain evidence="15 16">KCTC 29219</strain>
    </source>
</reference>
<evidence type="ECO:0000313" key="15">
    <source>
        <dbReference type="EMBL" id="TCC08225.1"/>
    </source>
</evidence>
<feature type="domain" description="Aminoacyl-transfer RNA synthetases class-II family profile" evidence="14">
    <location>
        <begin position="28"/>
        <end position="345"/>
    </location>
</feature>
<dbReference type="NCBIfam" id="TIGR00442">
    <property type="entry name" value="hisS"/>
    <property type="match status" value="1"/>
</dbReference>
<comment type="similarity">
    <text evidence="1">Belongs to the class-II aminoacyl-tRNA synthetase family.</text>
</comment>
<dbReference type="InterPro" id="IPR004516">
    <property type="entry name" value="HisRS/HisZ"/>
</dbReference>
<dbReference type="SUPFAM" id="SSF55681">
    <property type="entry name" value="Class II aaRS and biotin synthetases"/>
    <property type="match status" value="1"/>
</dbReference>
<dbReference type="Pfam" id="PF13393">
    <property type="entry name" value="tRNA-synt_His"/>
    <property type="match status" value="1"/>
</dbReference>
<dbReference type="PROSITE" id="PS50862">
    <property type="entry name" value="AA_TRNA_LIGASE_II"/>
    <property type="match status" value="1"/>
</dbReference>
<organism evidence="15 16">
    <name type="scientific">Kribbella soli</name>
    <dbReference type="NCBI Taxonomy" id="1124743"/>
    <lineage>
        <taxon>Bacteria</taxon>
        <taxon>Bacillati</taxon>
        <taxon>Actinomycetota</taxon>
        <taxon>Actinomycetes</taxon>
        <taxon>Propionibacteriales</taxon>
        <taxon>Kribbellaceae</taxon>
        <taxon>Kribbella</taxon>
    </lineage>
</organism>
<protein>
    <recommendedName>
        <fullName evidence="4 11">Histidine--tRNA ligase</fullName>
        <ecNumber evidence="3 11">6.1.1.21</ecNumber>
    </recommendedName>
</protein>
<feature type="binding site" evidence="12">
    <location>
        <begin position="280"/>
        <end position="281"/>
    </location>
    <ligand>
        <name>L-histidine</name>
        <dbReference type="ChEBI" id="CHEBI:57595"/>
    </ligand>
</feature>
<evidence type="ECO:0000256" key="11">
    <source>
        <dbReference type="NCBIfam" id="TIGR00442"/>
    </source>
</evidence>
<keyword evidence="6" id="KW-0547">Nucleotide-binding</keyword>
<name>A0A4R0HB15_9ACTN</name>
<keyword evidence="7" id="KW-0067">ATP-binding</keyword>
<keyword evidence="15" id="KW-0436">Ligase</keyword>
<dbReference type="InterPro" id="IPR045864">
    <property type="entry name" value="aa-tRNA-synth_II/BPL/LPL"/>
</dbReference>
<keyword evidence="8" id="KW-0648">Protein biosynthesis</keyword>
<dbReference type="GO" id="GO:0006427">
    <property type="term" value="P:histidyl-tRNA aminoacylation"/>
    <property type="evidence" value="ECO:0007669"/>
    <property type="project" value="UniProtKB-UniRule"/>
</dbReference>
<evidence type="ECO:0000256" key="6">
    <source>
        <dbReference type="ARBA" id="ARBA00022741"/>
    </source>
</evidence>